<comment type="caution">
    <text evidence="2">The sequence shown here is derived from an EMBL/GenBank/DDBJ whole genome shotgun (WGS) entry which is preliminary data.</text>
</comment>
<dbReference type="EMBL" id="BOQL01000024">
    <property type="protein sequence ID" value="GIM67917.1"/>
    <property type="molecule type" value="Genomic_DNA"/>
</dbReference>
<gene>
    <name evidence="2" type="ORF">Aau02nite_29380</name>
</gene>
<accession>A0A919S9Z8</accession>
<keyword evidence="1" id="KW-1133">Transmembrane helix</keyword>
<reference evidence="2" key="1">
    <citation type="submission" date="2021-03" db="EMBL/GenBank/DDBJ databases">
        <title>Whole genome shotgun sequence of Actinoplanes auranticolor NBRC 12245.</title>
        <authorList>
            <person name="Komaki H."/>
            <person name="Tamura T."/>
        </authorList>
    </citation>
    <scope>NUCLEOTIDE SEQUENCE</scope>
    <source>
        <strain evidence="2">NBRC 12245</strain>
    </source>
</reference>
<evidence type="ECO:0000313" key="2">
    <source>
        <dbReference type="EMBL" id="GIM67917.1"/>
    </source>
</evidence>
<feature type="transmembrane region" description="Helical" evidence="1">
    <location>
        <begin position="15"/>
        <end position="35"/>
    </location>
</feature>
<protein>
    <submittedName>
        <fullName evidence="2">Uncharacterized protein</fullName>
    </submittedName>
</protein>
<keyword evidence="3" id="KW-1185">Reference proteome</keyword>
<keyword evidence="1" id="KW-0812">Transmembrane</keyword>
<proteinExistence type="predicted"/>
<organism evidence="2 3">
    <name type="scientific">Actinoplanes auranticolor</name>
    <dbReference type="NCBI Taxonomy" id="47988"/>
    <lineage>
        <taxon>Bacteria</taxon>
        <taxon>Bacillati</taxon>
        <taxon>Actinomycetota</taxon>
        <taxon>Actinomycetes</taxon>
        <taxon>Micromonosporales</taxon>
        <taxon>Micromonosporaceae</taxon>
        <taxon>Actinoplanes</taxon>
    </lineage>
</organism>
<keyword evidence="1" id="KW-0472">Membrane</keyword>
<dbReference type="Proteomes" id="UP000681340">
    <property type="component" value="Unassembled WGS sequence"/>
</dbReference>
<dbReference type="AlphaFoldDB" id="A0A919S9Z8"/>
<evidence type="ECO:0000313" key="3">
    <source>
        <dbReference type="Proteomes" id="UP000681340"/>
    </source>
</evidence>
<evidence type="ECO:0000256" key="1">
    <source>
        <dbReference type="SAM" id="Phobius"/>
    </source>
</evidence>
<name>A0A919S9Z8_9ACTN</name>
<sequence length="103" mass="10296">MVLAAFIDAEWSDRLFASASVALAGLSLFFAVLAGRDGVDALRALTIGTTGTVTIASCSESTSTKDPQFGPTAGTAPALLTAMGCICVGSGSSCTPRGRPGPR</sequence>